<dbReference type="InterPro" id="IPR041118">
    <property type="entry name" value="Rx_N"/>
</dbReference>
<dbReference type="FunFam" id="1.10.10.10:FF:000322">
    <property type="entry name" value="Probable disease resistance protein At1g63360"/>
    <property type="match status" value="1"/>
</dbReference>
<reference evidence="9 10" key="1">
    <citation type="journal article" date="2016" name="G3 (Bethesda)">
        <title>First Draft Assembly and Annotation of the Genome of a California Endemic Oak Quercus lobata Nee (Fagaceae).</title>
        <authorList>
            <person name="Sork V.L."/>
            <person name="Fitz-Gibbon S.T."/>
            <person name="Puiu D."/>
            <person name="Crepeau M."/>
            <person name="Gugger P.F."/>
            <person name="Sherman R."/>
            <person name="Stevens K."/>
            <person name="Langley C.H."/>
            <person name="Pellegrini M."/>
            <person name="Salzberg S.L."/>
        </authorList>
    </citation>
    <scope>NUCLEOTIDE SEQUENCE [LARGE SCALE GENOMIC DNA]</scope>
    <source>
        <strain evidence="9 10">cv. SW786</strain>
    </source>
</reference>
<evidence type="ECO:0000256" key="3">
    <source>
        <dbReference type="ARBA" id="ARBA00022821"/>
    </source>
</evidence>
<evidence type="ECO:0000256" key="4">
    <source>
        <dbReference type="ARBA" id="ARBA00022840"/>
    </source>
</evidence>
<dbReference type="PANTHER" id="PTHR36766">
    <property type="entry name" value="PLANT BROAD-SPECTRUM MILDEW RESISTANCE PROTEIN RPW8"/>
    <property type="match status" value="1"/>
</dbReference>
<dbReference type="OMA" id="VECHFGK"/>
<dbReference type="GO" id="GO:0005524">
    <property type="term" value="F:ATP binding"/>
    <property type="evidence" value="ECO:0007669"/>
    <property type="project" value="UniProtKB-KW"/>
</dbReference>
<dbReference type="PRINTS" id="PR00364">
    <property type="entry name" value="DISEASERSIST"/>
</dbReference>
<name>A0A7N2MFR9_QUELO</name>
<evidence type="ECO:0000259" key="6">
    <source>
        <dbReference type="Pfam" id="PF18052"/>
    </source>
</evidence>
<dbReference type="PANTHER" id="PTHR36766:SF45">
    <property type="entry name" value="NB-ARC DOMAIN-CONTAINING PROTEIN"/>
    <property type="match status" value="1"/>
</dbReference>
<keyword evidence="1" id="KW-0677">Repeat</keyword>
<dbReference type="Pfam" id="PF18052">
    <property type="entry name" value="Rx_N"/>
    <property type="match status" value="1"/>
</dbReference>
<keyword evidence="4" id="KW-0067">ATP-binding</keyword>
<dbReference type="GO" id="GO:0043531">
    <property type="term" value="F:ADP binding"/>
    <property type="evidence" value="ECO:0007669"/>
    <property type="project" value="InterPro"/>
</dbReference>
<dbReference type="EMBL" id="LRBV02000008">
    <property type="status" value="NOT_ANNOTATED_CDS"/>
    <property type="molecule type" value="Genomic_DNA"/>
</dbReference>
<feature type="domain" description="NB-ARC" evidence="5">
    <location>
        <begin position="206"/>
        <end position="364"/>
    </location>
</feature>
<dbReference type="SUPFAM" id="SSF52540">
    <property type="entry name" value="P-loop containing nucleoside triphosphate hydrolases"/>
    <property type="match status" value="1"/>
</dbReference>
<protein>
    <recommendedName>
        <fullName evidence="11">Disease resistance protein RGA3</fullName>
    </recommendedName>
</protein>
<dbReference type="Gramene" id="QL08p052858:mrna">
    <property type="protein sequence ID" value="QL08p052858:mrna:CDS:1"/>
    <property type="gene ID" value="QL08p052858"/>
</dbReference>
<dbReference type="InterPro" id="IPR036388">
    <property type="entry name" value="WH-like_DNA-bd_sf"/>
</dbReference>
<dbReference type="GO" id="GO:0051707">
    <property type="term" value="P:response to other organism"/>
    <property type="evidence" value="ECO:0007669"/>
    <property type="project" value="UniProtKB-ARBA"/>
</dbReference>
<evidence type="ECO:0000256" key="2">
    <source>
        <dbReference type="ARBA" id="ARBA00022741"/>
    </source>
</evidence>
<dbReference type="Pfam" id="PF00931">
    <property type="entry name" value="NB-ARC"/>
    <property type="match status" value="1"/>
</dbReference>
<dbReference type="InterPro" id="IPR027417">
    <property type="entry name" value="P-loop_NTPase"/>
</dbReference>
<proteinExistence type="predicted"/>
<dbReference type="InterPro" id="IPR055414">
    <property type="entry name" value="LRR_R13L4/SHOC2-like"/>
</dbReference>
<keyword evidence="10" id="KW-1185">Reference proteome</keyword>
<evidence type="ECO:0000259" key="7">
    <source>
        <dbReference type="Pfam" id="PF23559"/>
    </source>
</evidence>
<dbReference type="Gene3D" id="3.80.10.10">
    <property type="entry name" value="Ribonuclease Inhibitor"/>
    <property type="match status" value="1"/>
</dbReference>
<dbReference type="Gene3D" id="1.10.8.430">
    <property type="entry name" value="Helical domain of apoptotic protease-activating factors"/>
    <property type="match status" value="1"/>
</dbReference>
<feature type="domain" description="Disease resistance N-terminal" evidence="6">
    <location>
        <begin position="6"/>
        <end position="96"/>
    </location>
</feature>
<dbReference type="InterPro" id="IPR058922">
    <property type="entry name" value="WHD_DRP"/>
</dbReference>
<evidence type="ECO:0008006" key="11">
    <source>
        <dbReference type="Google" id="ProtNLM"/>
    </source>
</evidence>
<dbReference type="AlphaFoldDB" id="A0A7N2MFR9"/>
<accession>A0A7N2MFR9</accession>
<evidence type="ECO:0000259" key="8">
    <source>
        <dbReference type="Pfam" id="PF23598"/>
    </source>
</evidence>
<dbReference type="Gene3D" id="1.10.10.10">
    <property type="entry name" value="Winged helix-like DNA-binding domain superfamily/Winged helix DNA-binding domain"/>
    <property type="match status" value="1"/>
</dbReference>
<organism evidence="9 10">
    <name type="scientific">Quercus lobata</name>
    <name type="common">Valley oak</name>
    <dbReference type="NCBI Taxonomy" id="97700"/>
    <lineage>
        <taxon>Eukaryota</taxon>
        <taxon>Viridiplantae</taxon>
        <taxon>Streptophyta</taxon>
        <taxon>Embryophyta</taxon>
        <taxon>Tracheophyta</taxon>
        <taxon>Spermatophyta</taxon>
        <taxon>Magnoliopsida</taxon>
        <taxon>eudicotyledons</taxon>
        <taxon>Gunneridae</taxon>
        <taxon>Pentapetalae</taxon>
        <taxon>rosids</taxon>
        <taxon>fabids</taxon>
        <taxon>Fagales</taxon>
        <taxon>Fagaceae</taxon>
        <taxon>Quercus</taxon>
    </lineage>
</organism>
<feature type="domain" description="Disease resistance protein winged helix" evidence="7">
    <location>
        <begin position="448"/>
        <end position="518"/>
    </location>
</feature>
<dbReference type="GO" id="GO:0006952">
    <property type="term" value="P:defense response"/>
    <property type="evidence" value="ECO:0007669"/>
    <property type="project" value="UniProtKB-KW"/>
</dbReference>
<dbReference type="SUPFAM" id="SSF52058">
    <property type="entry name" value="L domain-like"/>
    <property type="match status" value="1"/>
</dbReference>
<evidence type="ECO:0000313" key="9">
    <source>
        <dbReference type="EnsemblPlants" id="QL08p052858:mrna:CDS:1"/>
    </source>
</evidence>
<evidence type="ECO:0000256" key="1">
    <source>
        <dbReference type="ARBA" id="ARBA00022737"/>
    </source>
</evidence>
<dbReference type="Proteomes" id="UP000594261">
    <property type="component" value="Chromosome 8"/>
</dbReference>
<evidence type="ECO:0000313" key="10">
    <source>
        <dbReference type="Proteomes" id="UP000594261"/>
    </source>
</evidence>
<dbReference type="InterPro" id="IPR032675">
    <property type="entry name" value="LRR_dom_sf"/>
</dbReference>
<dbReference type="Gene3D" id="1.20.5.4130">
    <property type="match status" value="1"/>
</dbReference>
<dbReference type="Gene3D" id="3.40.50.300">
    <property type="entry name" value="P-loop containing nucleotide triphosphate hydrolases"/>
    <property type="match status" value="1"/>
</dbReference>
<dbReference type="FunFam" id="3.40.50.300:FF:001091">
    <property type="entry name" value="Probable disease resistance protein At1g61300"/>
    <property type="match status" value="1"/>
</dbReference>
<dbReference type="EnsemblPlants" id="QL08p052858:mrna">
    <property type="protein sequence ID" value="QL08p052858:mrna:CDS:1"/>
    <property type="gene ID" value="QL08p052858"/>
</dbReference>
<keyword evidence="3" id="KW-0611">Plant defense</keyword>
<dbReference type="Pfam" id="PF23559">
    <property type="entry name" value="WHD_DRP"/>
    <property type="match status" value="1"/>
</dbReference>
<evidence type="ECO:0000259" key="5">
    <source>
        <dbReference type="Pfam" id="PF00931"/>
    </source>
</evidence>
<reference evidence="9" key="2">
    <citation type="submission" date="2021-01" db="UniProtKB">
        <authorList>
            <consortium name="EnsemblPlants"/>
        </authorList>
    </citation>
    <scope>IDENTIFICATION</scope>
</reference>
<keyword evidence="2" id="KW-0547">Nucleotide-binding</keyword>
<feature type="domain" description="Disease resistance R13L4/SHOC-2-like LRR" evidence="8">
    <location>
        <begin position="565"/>
        <end position="862"/>
    </location>
</feature>
<dbReference type="Pfam" id="PF23598">
    <property type="entry name" value="LRR_14"/>
    <property type="match status" value="1"/>
</dbReference>
<dbReference type="InParanoid" id="A0A7N2MFR9"/>
<dbReference type="InterPro" id="IPR002182">
    <property type="entry name" value="NB-ARC"/>
</dbReference>
<dbReference type="InterPro" id="IPR042197">
    <property type="entry name" value="Apaf_helical"/>
</dbReference>
<sequence length="983" mass="112910">MAEFLISVLLEQFASITTREAKQELRLVVGVDEEVRKLEDNLRVVYAVLDDAEKRQMKEHAVKLWLEKLKDVSYEMDNVLDEWNTAMIKSEIEKEEEETAAENDPIVKKKKKKVCPFIPSPTCCYQVHKLVLRHDIAHKIKELNRKLDEIVRVREMYGFELTRGPTLEVVEHPKTTAFVDISEICGRDEVRGDLVSILLGKGNEEERSPYVISLVGMGGIGKTTLAQLAYNDPEVQDHFEKNIMWVCVSKPFDQCKVAKAIIETLGGGDPNIIELQSLLKKICELIMGKKFFLVLDNVWTEDSTLWEPFKLSLKYGAQGSRILVTTRKNVVAKMMGSACTINLEVLSDEDCWLVFSKIAFSDKDSKECKQLEDLGMQISKKCKGLPLAAKTLGSLMRFKRSREQWEMVLWSSLWELEDVERGLFAPLLLSYYDLPSPLRRCLSYCAFFPKDYLFFSDELVFMWMAQGYINSKEDMEMEIKAREYFESLAMLSFFQDFVKDSGGKIIRCKMHDIVHDFAQLMTKNECFTINSDKELGLDCKNAHHLRLEIAREDQNLVSIYSAKNLRTLNFVYRSDYNLSNLFQHFRRLRMLTLDCLDGKSKELPDTVQNFIHLRYLNLGNYNGDKLPETICNLCNLQMLKVNIRSDGFKKMPQGMGKLINLRHLILGVSSLNRQLEFPRGIGRLISLRTLRYFFVSGKDDNKGCKLEELKNLNYLQGTLEIRGLGNVANVTEAENAQLKKKKHLRDLNLHFGGENDALVLNALEPPRDLVNLSINDYQGTKMSPNWTMPLINLKRLTLKCFTQLDCLPPLGKLPSLKSLKITCFISLKKVGIEFLGIENEIKKCDKIKIFPNLKSLSFHYLNEWEDWIGIGEMRGGGGQEEEEKRCITIMPHLKQLTILYSPKLKSLPDFLRTAPLQILEVRHGSILSERCQKGSGEDWAKISHIPNIQIDGKYVQRDGREVNSESEVTCSSYPWDFSAVFQS</sequence>